<protein>
    <submittedName>
        <fullName evidence="2">GNAT family N-acetyltransferase</fullName>
        <ecNumber evidence="2">2.3.-.-</ecNumber>
    </submittedName>
</protein>
<dbReference type="PROSITE" id="PS51186">
    <property type="entry name" value="GNAT"/>
    <property type="match status" value="1"/>
</dbReference>
<evidence type="ECO:0000313" key="2">
    <source>
        <dbReference type="EMBL" id="MFC6951512.1"/>
    </source>
</evidence>
<comment type="caution">
    <text evidence="2">The sequence shown here is derived from an EMBL/GenBank/DDBJ whole genome shotgun (WGS) entry which is preliminary data.</text>
</comment>
<evidence type="ECO:0000259" key="1">
    <source>
        <dbReference type="PROSITE" id="PS51186"/>
    </source>
</evidence>
<dbReference type="CDD" id="cd04301">
    <property type="entry name" value="NAT_SF"/>
    <property type="match status" value="1"/>
</dbReference>
<dbReference type="SUPFAM" id="SSF55729">
    <property type="entry name" value="Acyl-CoA N-acyltransferases (Nat)"/>
    <property type="match status" value="1"/>
</dbReference>
<accession>A0ABD5VEC1</accession>
<dbReference type="EMBL" id="JBHSXN010000001">
    <property type="protein sequence ID" value="MFC6951512.1"/>
    <property type="molecule type" value="Genomic_DNA"/>
</dbReference>
<dbReference type="RefSeq" id="WP_336348544.1">
    <property type="nucleotide sequence ID" value="NZ_JAZAQL010000001.1"/>
</dbReference>
<evidence type="ECO:0000313" key="3">
    <source>
        <dbReference type="Proteomes" id="UP001596395"/>
    </source>
</evidence>
<name>A0ABD5VEC1_9EURY</name>
<dbReference type="GO" id="GO:0016746">
    <property type="term" value="F:acyltransferase activity"/>
    <property type="evidence" value="ECO:0007669"/>
    <property type="project" value="UniProtKB-KW"/>
</dbReference>
<keyword evidence="2" id="KW-0012">Acyltransferase</keyword>
<keyword evidence="3" id="KW-1185">Reference proteome</keyword>
<dbReference type="InterPro" id="IPR016181">
    <property type="entry name" value="Acyl_CoA_acyltransferase"/>
</dbReference>
<feature type="domain" description="N-acetyltransferase" evidence="1">
    <location>
        <begin position="1"/>
        <end position="162"/>
    </location>
</feature>
<dbReference type="AlphaFoldDB" id="A0ABD5VEC1"/>
<dbReference type="Gene3D" id="3.40.630.30">
    <property type="match status" value="1"/>
</dbReference>
<sequence>MQFRPETAADHDAVGALHRAAFPTDDEARLVDALRERDAFVPALSIVAAPGDASAESATLDRILGHVLLTEVDVAGTDDALTLAPVAVHPARQNDGIGTALVEHALDRCRDLDYEVVVLHGDPAYYSRFGFEPATSWGLENPFDLPDDDFQVLALVDGIEDDVAGAVGYDDAFDAL</sequence>
<dbReference type="EC" id="2.3.-.-" evidence="2"/>
<keyword evidence="2" id="KW-0808">Transferase</keyword>
<organism evidence="2 3">
    <name type="scientific">Halorubellus litoreus</name>
    <dbReference type="NCBI Taxonomy" id="755308"/>
    <lineage>
        <taxon>Archaea</taxon>
        <taxon>Methanobacteriati</taxon>
        <taxon>Methanobacteriota</taxon>
        <taxon>Stenosarchaea group</taxon>
        <taxon>Halobacteria</taxon>
        <taxon>Halobacteriales</taxon>
        <taxon>Halorubellaceae</taxon>
        <taxon>Halorubellus</taxon>
    </lineage>
</organism>
<dbReference type="Proteomes" id="UP001596395">
    <property type="component" value="Unassembled WGS sequence"/>
</dbReference>
<gene>
    <name evidence="2" type="ORF">ACFQGB_01430</name>
</gene>
<dbReference type="Pfam" id="PF00583">
    <property type="entry name" value="Acetyltransf_1"/>
    <property type="match status" value="1"/>
</dbReference>
<dbReference type="InterPro" id="IPR000182">
    <property type="entry name" value="GNAT_dom"/>
</dbReference>
<proteinExistence type="predicted"/>
<reference evidence="2 3" key="1">
    <citation type="journal article" date="2019" name="Int. J. Syst. Evol. Microbiol.">
        <title>The Global Catalogue of Microorganisms (GCM) 10K type strain sequencing project: providing services to taxonomists for standard genome sequencing and annotation.</title>
        <authorList>
            <consortium name="The Broad Institute Genomics Platform"/>
            <consortium name="The Broad Institute Genome Sequencing Center for Infectious Disease"/>
            <person name="Wu L."/>
            <person name="Ma J."/>
        </authorList>
    </citation>
    <scope>NUCLEOTIDE SEQUENCE [LARGE SCALE GENOMIC DNA]</scope>
    <source>
        <strain evidence="2 3">GX26</strain>
    </source>
</reference>